<sequence>MEFLYPFSMSFFPTSGSVDFVIPLIQILLITFYLYLFVQSFISGFFPKWAIYIFYIIYYLLLIYLLFFKNIGIQGIEWNPLMFIQDLLSAVVLLNIVMFIPNGFLFKFNKKNLLLFILVIFLVEISQYVFALGIFDFGDIFTNTCGFIIGSAISETPLFSNFKEKIR</sequence>
<accession>A0ABN6NPG3</accession>
<evidence type="ECO:0000259" key="2">
    <source>
        <dbReference type="Pfam" id="PF04892"/>
    </source>
</evidence>
<evidence type="ECO:0000313" key="3">
    <source>
        <dbReference type="EMBL" id="BDG68137.1"/>
    </source>
</evidence>
<keyword evidence="1" id="KW-0812">Transmembrane</keyword>
<feature type="transmembrane region" description="Helical" evidence="1">
    <location>
        <begin position="20"/>
        <end position="37"/>
    </location>
</feature>
<dbReference type="EMBL" id="AP025635">
    <property type="protein sequence ID" value="BDG68137.1"/>
    <property type="molecule type" value="Genomic_DNA"/>
</dbReference>
<dbReference type="Pfam" id="PF04892">
    <property type="entry name" value="VanZ"/>
    <property type="match status" value="1"/>
</dbReference>
<dbReference type="RefSeq" id="WP_195266355.1">
    <property type="nucleotide sequence ID" value="NZ_AP025635.1"/>
</dbReference>
<keyword evidence="4" id="KW-1185">Reference proteome</keyword>
<evidence type="ECO:0000313" key="4">
    <source>
        <dbReference type="Proteomes" id="UP000831692"/>
    </source>
</evidence>
<dbReference type="Proteomes" id="UP000831692">
    <property type="component" value="Chromosome"/>
</dbReference>
<feature type="domain" description="VanZ-like" evidence="2">
    <location>
        <begin position="56"/>
        <end position="153"/>
    </location>
</feature>
<keyword evidence="1" id="KW-1133">Transmembrane helix</keyword>
<feature type="transmembrane region" description="Helical" evidence="1">
    <location>
        <begin position="140"/>
        <end position="159"/>
    </location>
</feature>
<dbReference type="InterPro" id="IPR006976">
    <property type="entry name" value="VanZ-like"/>
</dbReference>
<feature type="transmembrane region" description="Helical" evidence="1">
    <location>
        <begin position="87"/>
        <end position="106"/>
    </location>
</feature>
<dbReference type="GeneID" id="83457701"/>
<reference evidence="3 4" key="1">
    <citation type="submission" date="2022-03" db="EMBL/GenBank/DDBJ databases">
        <title>Complete genome sequence of Enterococcus innesii DB-1.</title>
        <authorList>
            <person name="Fukuda D."/>
            <person name="Nolasco-Hipolito C."/>
        </authorList>
    </citation>
    <scope>NUCLEOTIDE SEQUENCE [LARGE SCALE GENOMIC DNA]</scope>
    <source>
        <strain evidence="3 4">DB-1</strain>
    </source>
</reference>
<evidence type="ECO:0000256" key="1">
    <source>
        <dbReference type="SAM" id="Phobius"/>
    </source>
</evidence>
<name>A0ABN6NPG3_9ENTE</name>
<keyword evidence="1" id="KW-0472">Membrane</keyword>
<gene>
    <name evidence="3" type="ORF">ENLAB_17010</name>
</gene>
<feature type="transmembrane region" description="Helical" evidence="1">
    <location>
        <begin position="113"/>
        <end position="134"/>
    </location>
</feature>
<feature type="transmembrane region" description="Helical" evidence="1">
    <location>
        <begin position="49"/>
        <end position="67"/>
    </location>
</feature>
<proteinExistence type="predicted"/>
<organism evidence="3 4">
    <name type="scientific">Enterococcus innesii</name>
    <dbReference type="NCBI Taxonomy" id="2839759"/>
    <lineage>
        <taxon>Bacteria</taxon>
        <taxon>Bacillati</taxon>
        <taxon>Bacillota</taxon>
        <taxon>Bacilli</taxon>
        <taxon>Lactobacillales</taxon>
        <taxon>Enterococcaceae</taxon>
        <taxon>Enterococcus</taxon>
    </lineage>
</organism>
<protein>
    <recommendedName>
        <fullName evidence="2">VanZ-like domain-containing protein</fullName>
    </recommendedName>
</protein>